<keyword evidence="3" id="KW-1185">Reference proteome</keyword>
<feature type="transmembrane region" description="Helical" evidence="1">
    <location>
        <begin position="45"/>
        <end position="64"/>
    </location>
</feature>
<keyword evidence="1" id="KW-1133">Transmembrane helix</keyword>
<feature type="transmembrane region" description="Helical" evidence="1">
    <location>
        <begin position="118"/>
        <end position="141"/>
    </location>
</feature>
<evidence type="ECO:0000256" key="1">
    <source>
        <dbReference type="SAM" id="Phobius"/>
    </source>
</evidence>
<dbReference type="AlphaFoldDB" id="A0A1Y3BD87"/>
<accession>A0A1Y3BD87</accession>
<feature type="transmembrane region" description="Helical" evidence="1">
    <location>
        <begin position="85"/>
        <end position="106"/>
    </location>
</feature>
<dbReference type="EMBL" id="MUJZ01030634">
    <property type="protein sequence ID" value="OTF77848.1"/>
    <property type="molecule type" value="Genomic_DNA"/>
</dbReference>
<comment type="caution">
    <text evidence="2">The sequence shown here is derived from an EMBL/GenBank/DDBJ whole genome shotgun (WGS) entry which is preliminary data.</text>
</comment>
<reference evidence="2 3" key="1">
    <citation type="submission" date="2017-03" db="EMBL/GenBank/DDBJ databases">
        <title>Genome Survey of Euroglyphus maynei.</title>
        <authorList>
            <person name="Arlian L.G."/>
            <person name="Morgan M.S."/>
            <person name="Rider S.D."/>
        </authorList>
    </citation>
    <scope>NUCLEOTIDE SEQUENCE [LARGE SCALE GENOMIC DNA]</scope>
    <source>
        <strain evidence="2">Arlian Lab</strain>
        <tissue evidence="2">Whole body</tissue>
    </source>
</reference>
<sequence>MIICSILLNISPRLFLANTRTYYEMARQPSLWHARRSFYLYHQNIIQYLGSFSIGLLLGYAIIVRDNIGDDSDPKSSEKRERKMIVCNVSAMVGLIMPFVWVNQFFVEQGVSHNELSILLFFSIGRLMFGLSFGWIIYASVDEKKSRE</sequence>
<name>A0A1Y3BD87_EURMA</name>
<protein>
    <submittedName>
        <fullName evidence="2">Uncharacterized protein</fullName>
    </submittedName>
</protein>
<proteinExistence type="predicted"/>
<dbReference type="Proteomes" id="UP000194236">
    <property type="component" value="Unassembled WGS sequence"/>
</dbReference>
<keyword evidence="1" id="KW-0472">Membrane</keyword>
<organism evidence="2 3">
    <name type="scientific">Euroglyphus maynei</name>
    <name type="common">Mayne's house dust mite</name>
    <dbReference type="NCBI Taxonomy" id="6958"/>
    <lineage>
        <taxon>Eukaryota</taxon>
        <taxon>Metazoa</taxon>
        <taxon>Ecdysozoa</taxon>
        <taxon>Arthropoda</taxon>
        <taxon>Chelicerata</taxon>
        <taxon>Arachnida</taxon>
        <taxon>Acari</taxon>
        <taxon>Acariformes</taxon>
        <taxon>Sarcoptiformes</taxon>
        <taxon>Astigmata</taxon>
        <taxon>Psoroptidia</taxon>
        <taxon>Analgoidea</taxon>
        <taxon>Pyroglyphidae</taxon>
        <taxon>Pyroglyphinae</taxon>
        <taxon>Euroglyphus</taxon>
    </lineage>
</organism>
<keyword evidence="1" id="KW-0812">Transmembrane</keyword>
<evidence type="ECO:0000313" key="3">
    <source>
        <dbReference type="Proteomes" id="UP000194236"/>
    </source>
</evidence>
<evidence type="ECO:0000313" key="2">
    <source>
        <dbReference type="EMBL" id="OTF77848.1"/>
    </source>
</evidence>
<dbReference type="OrthoDB" id="6503089at2759"/>
<gene>
    <name evidence="2" type="ORF">BLA29_005130</name>
</gene>